<sequence>MSYDGNAPRCPLCRARLGDEVLMPEPAKTAVVDNAAAAAAGNSAIQTLQEVV</sequence>
<dbReference type="AlphaFoldDB" id="C5KRH2"/>
<dbReference type="OrthoDB" id="439844at2759"/>
<gene>
    <name evidence="1" type="ORF">Pmar_PMAR000680</name>
</gene>
<dbReference type="GeneID" id="9056057"/>
<proteinExistence type="predicted"/>
<dbReference type="Proteomes" id="UP000007800">
    <property type="component" value="Unassembled WGS sequence"/>
</dbReference>
<dbReference type="InParanoid" id="C5KRH2"/>
<accession>C5KRH2</accession>
<dbReference type="EMBL" id="GG675796">
    <property type="protein sequence ID" value="EER12945.1"/>
    <property type="molecule type" value="Genomic_DNA"/>
</dbReference>
<dbReference type="RefSeq" id="XP_002781150.1">
    <property type="nucleotide sequence ID" value="XM_002781104.1"/>
</dbReference>
<evidence type="ECO:0000313" key="1">
    <source>
        <dbReference type="EMBL" id="EER12945.1"/>
    </source>
</evidence>
<organism evidence="2">
    <name type="scientific">Perkinsus marinus (strain ATCC 50983 / TXsc)</name>
    <dbReference type="NCBI Taxonomy" id="423536"/>
    <lineage>
        <taxon>Eukaryota</taxon>
        <taxon>Sar</taxon>
        <taxon>Alveolata</taxon>
        <taxon>Perkinsozoa</taxon>
        <taxon>Perkinsea</taxon>
        <taxon>Perkinsida</taxon>
        <taxon>Perkinsidae</taxon>
        <taxon>Perkinsus</taxon>
    </lineage>
</organism>
<name>C5KRH2_PERM5</name>
<protein>
    <submittedName>
        <fullName evidence="1">Uncharacterized protein</fullName>
    </submittedName>
</protein>
<keyword evidence="2" id="KW-1185">Reference proteome</keyword>
<evidence type="ECO:0000313" key="2">
    <source>
        <dbReference type="Proteomes" id="UP000007800"/>
    </source>
</evidence>
<reference evidence="1 2" key="1">
    <citation type="submission" date="2008-07" db="EMBL/GenBank/DDBJ databases">
        <authorList>
            <person name="El-Sayed N."/>
            <person name="Caler E."/>
            <person name="Inman J."/>
            <person name="Amedeo P."/>
            <person name="Hass B."/>
            <person name="Wortman J."/>
        </authorList>
    </citation>
    <scope>NUCLEOTIDE SEQUENCE [LARGE SCALE GENOMIC DNA]</scope>
    <source>
        <strain evidence="2">ATCC 50983 / TXsc</strain>
    </source>
</reference>